<dbReference type="EMBL" id="BKCJ010462147">
    <property type="protein sequence ID" value="GFA65109.1"/>
    <property type="molecule type" value="Genomic_DNA"/>
</dbReference>
<keyword evidence="1" id="KW-1133">Transmembrane helix</keyword>
<dbReference type="AlphaFoldDB" id="A0A699K0A3"/>
<proteinExistence type="predicted"/>
<reference evidence="2" key="1">
    <citation type="journal article" date="2019" name="Sci. Rep.">
        <title>Draft genome of Tanacetum cinerariifolium, the natural source of mosquito coil.</title>
        <authorList>
            <person name="Yamashiro T."/>
            <person name="Shiraishi A."/>
            <person name="Satake H."/>
            <person name="Nakayama K."/>
        </authorList>
    </citation>
    <scope>NUCLEOTIDE SEQUENCE</scope>
</reference>
<organism evidence="2">
    <name type="scientific">Tanacetum cinerariifolium</name>
    <name type="common">Dalmatian daisy</name>
    <name type="synonym">Chrysanthemum cinerariifolium</name>
    <dbReference type="NCBI Taxonomy" id="118510"/>
    <lineage>
        <taxon>Eukaryota</taxon>
        <taxon>Viridiplantae</taxon>
        <taxon>Streptophyta</taxon>
        <taxon>Embryophyta</taxon>
        <taxon>Tracheophyta</taxon>
        <taxon>Spermatophyta</taxon>
        <taxon>Magnoliopsida</taxon>
        <taxon>eudicotyledons</taxon>
        <taxon>Gunneridae</taxon>
        <taxon>Pentapetalae</taxon>
        <taxon>asterids</taxon>
        <taxon>campanulids</taxon>
        <taxon>Asterales</taxon>
        <taxon>Asteraceae</taxon>
        <taxon>Asteroideae</taxon>
        <taxon>Anthemideae</taxon>
        <taxon>Anthemidinae</taxon>
        <taxon>Tanacetum</taxon>
    </lineage>
</organism>
<comment type="caution">
    <text evidence="2">The sequence shown here is derived from an EMBL/GenBank/DDBJ whole genome shotgun (WGS) entry which is preliminary data.</text>
</comment>
<sequence>ERSGMRFRLLYVGMILCGYGTKSLGLGIAFLSMTIFVVWIGGHVPS</sequence>
<name>A0A699K0A3_TANCI</name>
<evidence type="ECO:0000313" key="2">
    <source>
        <dbReference type="EMBL" id="GFA65109.1"/>
    </source>
</evidence>
<protein>
    <submittedName>
        <fullName evidence="2">Uncharacterized protein</fullName>
    </submittedName>
</protein>
<keyword evidence="1" id="KW-0472">Membrane</keyword>
<evidence type="ECO:0000256" key="1">
    <source>
        <dbReference type="SAM" id="Phobius"/>
    </source>
</evidence>
<feature type="non-terminal residue" evidence="2">
    <location>
        <position position="1"/>
    </location>
</feature>
<feature type="transmembrane region" description="Helical" evidence="1">
    <location>
        <begin position="9"/>
        <end position="40"/>
    </location>
</feature>
<keyword evidence="1" id="KW-0812">Transmembrane</keyword>
<gene>
    <name evidence="2" type="ORF">Tci_637081</name>
</gene>
<accession>A0A699K0A3</accession>